<feature type="region of interest" description="Disordered" evidence="3">
    <location>
        <begin position="793"/>
        <end position="894"/>
    </location>
</feature>
<feature type="transmembrane region" description="Helical" evidence="4">
    <location>
        <begin position="422"/>
        <end position="440"/>
    </location>
</feature>
<organism evidence="6 7">
    <name type="scientific">Bacillus thuringiensis serovar iberica</name>
    <dbReference type="NCBI Taxonomy" id="180866"/>
    <lineage>
        <taxon>Bacteria</taxon>
        <taxon>Bacillati</taxon>
        <taxon>Bacillota</taxon>
        <taxon>Bacilli</taxon>
        <taxon>Bacillales</taxon>
        <taxon>Bacillaceae</taxon>
        <taxon>Bacillus</taxon>
        <taxon>Bacillus cereus group</taxon>
    </lineage>
</organism>
<evidence type="ECO:0000313" key="7">
    <source>
        <dbReference type="Proteomes" id="UP000195120"/>
    </source>
</evidence>
<dbReference type="Pfam" id="PF10145">
    <property type="entry name" value="PhageMin_Tail"/>
    <property type="match status" value="1"/>
</dbReference>
<dbReference type="NCBIfam" id="TIGR01760">
    <property type="entry name" value="tape_meas_TP901"/>
    <property type="match status" value="1"/>
</dbReference>
<evidence type="ECO:0000256" key="3">
    <source>
        <dbReference type="SAM" id="MobiDB-lite"/>
    </source>
</evidence>
<dbReference type="RefSeq" id="WP_086401693.1">
    <property type="nucleotide sequence ID" value="NZ_MOOP01000109.1"/>
</dbReference>
<proteinExistence type="predicted"/>
<feature type="coiled-coil region" evidence="2">
    <location>
        <begin position="557"/>
        <end position="681"/>
    </location>
</feature>
<feature type="domain" description="Phage tail tape measure protein" evidence="5">
    <location>
        <begin position="94"/>
        <end position="292"/>
    </location>
</feature>
<feature type="compositionally biased region" description="Low complexity" evidence="3">
    <location>
        <begin position="26"/>
        <end position="40"/>
    </location>
</feature>
<keyword evidence="4" id="KW-1133">Transmembrane helix</keyword>
<dbReference type="AlphaFoldDB" id="A0A9X6LH59"/>
<gene>
    <name evidence="6" type="ORF">BK741_20035</name>
</gene>
<reference evidence="6 7" key="1">
    <citation type="submission" date="2016-10" db="EMBL/GenBank/DDBJ databases">
        <title>Comparative genomics of Bacillus thuringiensis reveals a path to pathogens against multiple invertebrate hosts.</title>
        <authorList>
            <person name="Zheng J."/>
            <person name="Gao Q."/>
            <person name="Liu H."/>
            <person name="Peng D."/>
            <person name="Ruan L."/>
            <person name="Sun M."/>
        </authorList>
    </citation>
    <scope>NUCLEOTIDE SEQUENCE [LARGE SCALE GENOMIC DNA]</scope>
    <source>
        <strain evidence="6">BGSC 4BW1</strain>
    </source>
</reference>
<evidence type="ECO:0000256" key="4">
    <source>
        <dbReference type="SAM" id="Phobius"/>
    </source>
</evidence>
<evidence type="ECO:0000256" key="2">
    <source>
        <dbReference type="SAM" id="Coils"/>
    </source>
</evidence>
<sequence>MATAGEIKAKLTLDNAQFKRGMQEAQTQMQQTSKSSKNTSDGMSALGKASAVAGVAIVASVGASVKAVANFEQSMAKVKAISGATDSEFKQLENTAKHLGATTQFSASQAAEGLSFLSMAGFSASESMTALPSVLNLAAVGQMDLGRSADITSNIMTGFGLNAADSGKAVDILAKTMTTANTDLDQLGMAMKYVAPVASALGWDMTDAATAVAKMSDAGIQGSQAGTSLRAALLSLANPTGQTAKAFDELGISVVDANGQFKPLPELIGHISSKMDGMTDAQKTVTAAQLVGTEASAGFLALLEQGQGSLQDYKTELELSGGTAERVAKIQQETLVGAWNQAKSAMEGLAIGLGTTLLPAFTAVVNGATALVSGLASIDPAFLSAGLAAAAAATGLMVVTTNIGKVVGALKILQGAMKANPYVAAISLVGAAIVGLTTYVKGAKKETQELQDVNLDTYKKLGEQAKTLDELANTHDELRGKVKLSTDELLRYKDIQNEIKRTEEGDSKQKLIAEYEALAKKSGLTKEELAKLLKVNDDIIAKAPATVTAFDSKGNAIIKTTDEARKLSDQYRQMQREELILAQSKLMMNQAKDLENYTKALEKAREVKKDLPKLEKEYNTQQKESERLQAAYNSTLAESNGKMTEKAKFAGQQLEKQNKITEKAREEYREAQSATQEFNAQTLALNGKSMQYDKITKAVIEEQMAAAGVSGEMSNAVSMINDKLKGEIKNVEALEKQKEAAGGLTKEQQQSLDASNKMVDKLQDAKGSIQQAENQAKMFKDGVKAVQDQAIDMNNELEKPINKKTKGDTSDFDAKNAEADKKGSKENVKKTKGDTSDHDKKNAEADKKGSKENTKKTKGDTYDFDSKNAKADKDAQKENTKKTKGDISDVQQKNADAEAEMRREVQKNLNMDASQAHKELDRVKKEATKSETKNVFVNIKESIQRTVSNIFSNAEKRHNGGTLSQVTKKPKYHNGGLPAGLAAGHRPKFDEVDARLLKNEMVLTQAQQANLFNAIKTAGRPSVAGDLFGAKSNGGTGGNTTVNVNLSDVSIRDDRDIDMLADQLVDKIDVRLRHKQRSMERARGY</sequence>
<dbReference type="EMBL" id="MOOP01000109">
    <property type="protein sequence ID" value="OUB46046.1"/>
    <property type="molecule type" value="Genomic_DNA"/>
</dbReference>
<name>A0A9X6LH59_BACTU</name>
<feature type="transmembrane region" description="Helical" evidence="4">
    <location>
        <begin position="349"/>
        <end position="375"/>
    </location>
</feature>
<dbReference type="InterPro" id="IPR010090">
    <property type="entry name" value="Phage_tape_meas"/>
</dbReference>
<protein>
    <submittedName>
        <fullName evidence="6">Phage tail tape measure protein</fullName>
    </submittedName>
</protein>
<feature type="coiled-coil region" evidence="2">
    <location>
        <begin position="717"/>
        <end position="789"/>
    </location>
</feature>
<keyword evidence="1" id="KW-1188">Viral release from host cell</keyword>
<feature type="transmembrane region" description="Helical" evidence="4">
    <location>
        <begin position="381"/>
        <end position="401"/>
    </location>
</feature>
<keyword evidence="4" id="KW-0472">Membrane</keyword>
<dbReference type="PANTHER" id="PTHR37813">
    <property type="entry name" value="FELS-2 PROPHAGE PROTEIN"/>
    <property type="match status" value="1"/>
</dbReference>
<comment type="caution">
    <text evidence="6">The sequence shown here is derived from an EMBL/GenBank/DDBJ whole genome shotgun (WGS) entry which is preliminary data.</text>
</comment>
<evidence type="ECO:0000313" key="6">
    <source>
        <dbReference type="EMBL" id="OUB46046.1"/>
    </source>
</evidence>
<evidence type="ECO:0000256" key="1">
    <source>
        <dbReference type="ARBA" id="ARBA00022612"/>
    </source>
</evidence>
<feature type="compositionally biased region" description="Basic and acidic residues" evidence="3">
    <location>
        <begin position="796"/>
        <end position="887"/>
    </location>
</feature>
<dbReference type="PANTHER" id="PTHR37813:SF1">
    <property type="entry name" value="FELS-2 PROPHAGE PROTEIN"/>
    <property type="match status" value="1"/>
</dbReference>
<evidence type="ECO:0000259" key="5">
    <source>
        <dbReference type="Pfam" id="PF10145"/>
    </source>
</evidence>
<dbReference type="Proteomes" id="UP000195120">
    <property type="component" value="Unassembled WGS sequence"/>
</dbReference>
<keyword evidence="4" id="KW-0812">Transmembrane</keyword>
<feature type="region of interest" description="Disordered" evidence="3">
    <location>
        <begin position="21"/>
        <end position="42"/>
    </location>
</feature>
<keyword evidence="2" id="KW-0175">Coiled coil</keyword>
<accession>A0A9X6LH59</accession>